<name>A0AAN5CHI3_9BILA</name>
<dbReference type="AlphaFoldDB" id="A0AAN5CHI3"/>
<feature type="non-terminal residue" evidence="1">
    <location>
        <position position="1"/>
    </location>
</feature>
<dbReference type="Proteomes" id="UP001328107">
    <property type="component" value="Unassembled WGS sequence"/>
</dbReference>
<evidence type="ECO:0000313" key="1">
    <source>
        <dbReference type="EMBL" id="GMR44406.1"/>
    </source>
</evidence>
<keyword evidence="2" id="KW-1185">Reference proteome</keyword>
<proteinExistence type="predicted"/>
<sequence length="114" mass="13533">ELARDMIFVGWDNFEEASSPLWTNVEECEQAREQCYILRDCSEDWECMQGIKFEPTSVERRLGLEEDEPDHAHDLHPCVQVAHYCYGVDRSLLKRVINQRIYSQYAFEHNLNHV</sequence>
<reference evidence="2" key="1">
    <citation type="submission" date="2022-10" db="EMBL/GenBank/DDBJ databases">
        <title>Genome assembly of Pristionchus species.</title>
        <authorList>
            <person name="Yoshida K."/>
            <person name="Sommer R.J."/>
        </authorList>
    </citation>
    <scope>NUCLEOTIDE SEQUENCE [LARGE SCALE GENOMIC DNA]</scope>
    <source>
        <strain evidence="2">RS5460</strain>
    </source>
</reference>
<organism evidence="1 2">
    <name type="scientific">Pristionchus mayeri</name>
    <dbReference type="NCBI Taxonomy" id="1317129"/>
    <lineage>
        <taxon>Eukaryota</taxon>
        <taxon>Metazoa</taxon>
        <taxon>Ecdysozoa</taxon>
        <taxon>Nematoda</taxon>
        <taxon>Chromadorea</taxon>
        <taxon>Rhabditida</taxon>
        <taxon>Rhabditina</taxon>
        <taxon>Diplogasteromorpha</taxon>
        <taxon>Diplogasteroidea</taxon>
        <taxon>Neodiplogasteridae</taxon>
        <taxon>Pristionchus</taxon>
    </lineage>
</organism>
<gene>
    <name evidence="1" type="ORF">PMAYCL1PPCAC_14601</name>
</gene>
<evidence type="ECO:0000313" key="2">
    <source>
        <dbReference type="Proteomes" id="UP001328107"/>
    </source>
</evidence>
<protein>
    <submittedName>
        <fullName evidence="1">Uncharacterized protein</fullName>
    </submittedName>
</protein>
<accession>A0AAN5CHI3</accession>
<dbReference type="EMBL" id="BTRK01000003">
    <property type="protein sequence ID" value="GMR44406.1"/>
    <property type="molecule type" value="Genomic_DNA"/>
</dbReference>
<comment type="caution">
    <text evidence="1">The sequence shown here is derived from an EMBL/GenBank/DDBJ whole genome shotgun (WGS) entry which is preliminary data.</text>
</comment>